<dbReference type="PANTHER" id="PTHR10658:SF54">
    <property type="entry name" value="CYTOPLASMIC PHOSPHATIDYLINOSITOL TRANSFER PROTEIN 1"/>
    <property type="match status" value="1"/>
</dbReference>
<name>V9LCL8_CALMI</name>
<evidence type="ECO:0000259" key="2">
    <source>
        <dbReference type="Pfam" id="PF02121"/>
    </source>
</evidence>
<evidence type="ECO:0000313" key="3">
    <source>
        <dbReference type="EMBL" id="AFP10016.1"/>
    </source>
</evidence>
<dbReference type="Pfam" id="PF02121">
    <property type="entry name" value="IP_trans"/>
    <property type="match status" value="1"/>
</dbReference>
<dbReference type="InterPro" id="IPR023393">
    <property type="entry name" value="START-like_dom_sf"/>
</dbReference>
<feature type="compositionally biased region" description="Basic and acidic residues" evidence="1">
    <location>
        <begin position="193"/>
        <end position="228"/>
    </location>
</feature>
<dbReference type="PRINTS" id="PR00391">
    <property type="entry name" value="PITRANSFER"/>
</dbReference>
<reference evidence="3" key="1">
    <citation type="journal article" date="2014" name="Nature">
        <title>Elephant shark genome provides unique insights into gnathostome evolution.</title>
        <authorList>
            <consortium name="International Elephant Shark Genome Sequencing Consortium"/>
            <person name="Venkatesh B."/>
            <person name="Lee A.P."/>
            <person name="Ravi V."/>
            <person name="Maurya A.K."/>
            <person name="Lian M.M."/>
            <person name="Swann J.B."/>
            <person name="Ohta Y."/>
            <person name="Flajnik M.F."/>
            <person name="Sutoh Y."/>
            <person name="Kasahara M."/>
            <person name="Hoon S."/>
            <person name="Gangu V."/>
            <person name="Roy S.W."/>
            <person name="Irimia M."/>
            <person name="Korzh V."/>
            <person name="Kondrychyn I."/>
            <person name="Lim Z.W."/>
            <person name="Tay B.H."/>
            <person name="Tohari S."/>
            <person name="Kong K.W."/>
            <person name="Ho S."/>
            <person name="Lorente-Galdos B."/>
            <person name="Quilez J."/>
            <person name="Marques-Bonet T."/>
            <person name="Raney B.J."/>
            <person name="Ingham P.W."/>
            <person name="Tay A."/>
            <person name="Hillier L.W."/>
            <person name="Minx P."/>
            <person name="Boehm T."/>
            <person name="Wilson R.K."/>
            <person name="Brenner S."/>
            <person name="Warren W.C."/>
        </authorList>
    </citation>
    <scope>NUCLEOTIDE SEQUENCE</scope>
    <source>
        <tissue evidence="3">Gills</tissue>
    </source>
</reference>
<dbReference type="AlphaFoldDB" id="V9LCL8"/>
<feature type="region of interest" description="Disordered" evidence="1">
    <location>
        <begin position="172"/>
        <end position="239"/>
    </location>
</feature>
<feature type="domain" description="Phosphatidylinositol transfer protein N-terminal" evidence="2">
    <location>
        <begin position="2"/>
        <end position="176"/>
    </location>
</feature>
<organism evidence="3">
    <name type="scientific">Callorhinchus milii</name>
    <name type="common">Ghost shark</name>
    <dbReference type="NCBI Taxonomy" id="7868"/>
    <lineage>
        <taxon>Eukaryota</taxon>
        <taxon>Metazoa</taxon>
        <taxon>Chordata</taxon>
        <taxon>Craniata</taxon>
        <taxon>Vertebrata</taxon>
        <taxon>Chondrichthyes</taxon>
        <taxon>Holocephali</taxon>
        <taxon>Chimaeriformes</taxon>
        <taxon>Callorhinchidae</taxon>
        <taxon>Callorhinchus</taxon>
    </lineage>
</organism>
<dbReference type="EMBL" id="JW877499">
    <property type="protein sequence ID" value="AFP10016.1"/>
    <property type="molecule type" value="mRNA"/>
</dbReference>
<dbReference type="Gene3D" id="3.30.530.20">
    <property type="match status" value="1"/>
</dbReference>
<protein>
    <submittedName>
        <fullName evidence="3">Cytoplasmic phosphatidylinositol transfer protein 1-like protein</fullName>
    </submittedName>
</protein>
<proteinExistence type="evidence at transcript level"/>
<evidence type="ECO:0000256" key="1">
    <source>
        <dbReference type="SAM" id="MobiDB-lite"/>
    </source>
</evidence>
<dbReference type="InterPro" id="IPR055261">
    <property type="entry name" value="PI_transfer_N"/>
</dbReference>
<dbReference type="PANTHER" id="PTHR10658">
    <property type="entry name" value="PHOSPHATIDYLINOSITOL TRANSFER PROTEIN"/>
    <property type="match status" value="1"/>
</dbReference>
<feature type="non-terminal residue" evidence="3">
    <location>
        <position position="1"/>
    </location>
</feature>
<accession>V9LCL8</accession>
<dbReference type="GO" id="GO:0035091">
    <property type="term" value="F:phosphatidylinositol binding"/>
    <property type="evidence" value="ECO:0007669"/>
    <property type="project" value="TreeGrafter"/>
</dbReference>
<dbReference type="GO" id="GO:0008526">
    <property type="term" value="F:phosphatidylinositol transfer activity"/>
    <property type="evidence" value="ECO:0007669"/>
    <property type="project" value="TreeGrafter"/>
</dbReference>
<dbReference type="InterPro" id="IPR001666">
    <property type="entry name" value="PI_transfer"/>
</dbReference>
<dbReference type="SUPFAM" id="SSF55961">
    <property type="entry name" value="Bet v1-like"/>
    <property type="match status" value="1"/>
</dbReference>
<sequence length="239" mass="28206">NLPRWVRFLVPNVCRIVESGWNYYPLTITEYKCSFLPQFSIRIETRFENNNGNRDDVFPDRGLSAEDIDHIDIAFDPFPEKYYRQSEDPVTFRSRRTGRGPLVRDWRASDRPVMCCYKRVRVTCAVYGLQSRLEQLIHKNIRDILLVGHRQAFAWIDDWIDMSVDDVRKFEKQRQENTNHRMMASSDPQSPSGERERESERREYSRSVSMKDELLSSARTDRTCEKPPRKAGSFSAPTE</sequence>
<dbReference type="GO" id="GO:0005737">
    <property type="term" value="C:cytoplasm"/>
    <property type="evidence" value="ECO:0007669"/>
    <property type="project" value="TreeGrafter"/>
</dbReference>